<evidence type="ECO:0000256" key="1">
    <source>
        <dbReference type="ARBA" id="ARBA00012377"/>
    </source>
</evidence>
<dbReference type="PROSITE" id="PS00892">
    <property type="entry name" value="HIT_1"/>
    <property type="match status" value="1"/>
</dbReference>
<dbReference type="PROSITE" id="PS51084">
    <property type="entry name" value="HIT_2"/>
    <property type="match status" value="1"/>
</dbReference>
<comment type="cofactor">
    <cofactor evidence="5">
        <name>Mn(2+)</name>
        <dbReference type="ChEBI" id="CHEBI:29035"/>
    </cofactor>
</comment>
<accession>A0A7D9L5M7</accession>
<comment type="caution">
    <text evidence="6">The sequence shown here is derived from an EMBL/GenBank/DDBJ whole genome shotgun (WGS) entry which is preliminary data.</text>
</comment>
<comment type="catalytic activity">
    <reaction evidence="4 5">
        <text>P(1),P(3)-bis(5'-adenosyl) triphosphate + H2O = AMP + ADP + 2 H(+)</text>
        <dbReference type="Rhea" id="RHEA:13893"/>
        <dbReference type="ChEBI" id="CHEBI:15377"/>
        <dbReference type="ChEBI" id="CHEBI:15378"/>
        <dbReference type="ChEBI" id="CHEBI:58529"/>
        <dbReference type="ChEBI" id="CHEBI:456215"/>
        <dbReference type="ChEBI" id="CHEBI:456216"/>
        <dbReference type="EC" id="3.6.1.29"/>
    </reaction>
</comment>
<dbReference type="OrthoDB" id="680339at2759"/>
<evidence type="ECO:0000256" key="5">
    <source>
        <dbReference type="RuleBase" id="RU366076"/>
    </source>
</evidence>
<dbReference type="AlphaFoldDB" id="A0A7D9L5M7"/>
<evidence type="ECO:0000313" key="6">
    <source>
        <dbReference type="EMBL" id="CAB4024179.1"/>
    </source>
</evidence>
<evidence type="ECO:0000256" key="4">
    <source>
        <dbReference type="ARBA" id="ARBA00047780"/>
    </source>
</evidence>
<dbReference type="GO" id="GO:0005634">
    <property type="term" value="C:nucleus"/>
    <property type="evidence" value="ECO:0007669"/>
    <property type="project" value="TreeGrafter"/>
</dbReference>
<evidence type="ECO:0000313" key="7">
    <source>
        <dbReference type="Proteomes" id="UP001152795"/>
    </source>
</evidence>
<dbReference type="EC" id="3.6.1.29" evidence="1 5"/>
<dbReference type="GO" id="GO:0005886">
    <property type="term" value="C:plasma membrane"/>
    <property type="evidence" value="ECO:0007669"/>
    <property type="project" value="TreeGrafter"/>
</dbReference>
<dbReference type="Proteomes" id="UP001152795">
    <property type="component" value="Unassembled WGS sequence"/>
</dbReference>
<organism evidence="6 7">
    <name type="scientific">Paramuricea clavata</name>
    <name type="common">Red gorgonian</name>
    <name type="synonym">Violescent sea-whip</name>
    <dbReference type="NCBI Taxonomy" id="317549"/>
    <lineage>
        <taxon>Eukaryota</taxon>
        <taxon>Metazoa</taxon>
        <taxon>Cnidaria</taxon>
        <taxon>Anthozoa</taxon>
        <taxon>Octocorallia</taxon>
        <taxon>Malacalcyonacea</taxon>
        <taxon>Plexauridae</taxon>
        <taxon>Paramuricea</taxon>
    </lineage>
</organism>
<dbReference type="SUPFAM" id="SSF54197">
    <property type="entry name" value="HIT-like"/>
    <property type="match status" value="1"/>
</dbReference>
<sequence length="165" mass="18667">MATEASFRFGQHIIKASVVFFRSKLSYGFVNRKPVVSGHVLVAPLRIVDRFCDLTEDEVADLFLSTQKISGVVEREFKASSLTVAIQDGPDAGQTVRHVHVHILPRRKGDFHDNDDVYKVLERHDKDEIQESETMNGVTVVDGAEIFRSEEEMSKEATQLAQFFK</sequence>
<name>A0A7D9L5M7_PARCT</name>
<dbReference type="GO" id="GO:0031625">
    <property type="term" value="F:ubiquitin protein ligase binding"/>
    <property type="evidence" value="ECO:0007669"/>
    <property type="project" value="TreeGrafter"/>
</dbReference>
<dbReference type="GO" id="GO:0032435">
    <property type="term" value="P:negative regulation of proteasomal ubiquitin-dependent protein catabolic process"/>
    <property type="evidence" value="ECO:0007669"/>
    <property type="project" value="TreeGrafter"/>
</dbReference>
<keyword evidence="7" id="KW-1185">Reference proteome</keyword>
<reference evidence="6" key="1">
    <citation type="submission" date="2020-04" db="EMBL/GenBank/DDBJ databases">
        <authorList>
            <person name="Alioto T."/>
            <person name="Alioto T."/>
            <person name="Gomez Garrido J."/>
        </authorList>
    </citation>
    <scope>NUCLEOTIDE SEQUENCE</scope>
    <source>
        <strain evidence="6">A484AB</strain>
    </source>
</reference>
<dbReference type="InterPro" id="IPR019808">
    <property type="entry name" value="Histidine_triad_CS"/>
</dbReference>
<gene>
    <name evidence="6" type="ORF">PACLA_8A057474</name>
</gene>
<evidence type="ECO:0000256" key="3">
    <source>
        <dbReference type="ARBA" id="ARBA00022801"/>
    </source>
</evidence>
<dbReference type="Gene3D" id="3.30.428.10">
    <property type="entry name" value="HIT-like"/>
    <property type="match status" value="1"/>
</dbReference>
<dbReference type="GO" id="GO:0047710">
    <property type="term" value="F:bis(5'-adenosyl)-triphosphatase activity"/>
    <property type="evidence" value="ECO:0007669"/>
    <property type="project" value="UniProtKB-UniRule"/>
</dbReference>
<dbReference type="GO" id="GO:0000166">
    <property type="term" value="F:nucleotide binding"/>
    <property type="evidence" value="ECO:0007669"/>
    <property type="project" value="UniProtKB-KW"/>
</dbReference>
<dbReference type="EMBL" id="CACRXK020012884">
    <property type="protein sequence ID" value="CAB4024179.1"/>
    <property type="molecule type" value="Genomic_DNA"/>
</dbReference>
<dbReference type="GO" id="GO:0006163">
    <property type="term" value="P:purine nucleotide metabolic process"/>
    <property type="evidence" value="ECO:0007669"/>
    <property type="project" value="TreeGrafter"/>
</dbReference>
<protein>
    <recommendedName>
        <fullName evidence="1 5">Bis(5'-adenosyl)-triphosphatase</fullName>
        <ecNumber evidence="1 5">3.6.1.29</ecNumber>
    </recommendedName>
</protein>
<dbReference type="FunFam" id="3.30.428.10:FF:000011">
    <property type="entry name" value="Fragile histidine triad"/>
    <property type="match status" value="1"/>
</dbReference>
<dbReference type="GO" id="GO:0005737">
    <property type="term" value="C:cytoplasm"/>
    <property type="evidence" value="ECO:0007669"/>
    <property type="project" value="TreeGrafter"/>
</dbReference>
<dbReference type="Pfam" id="PF01230">
    <property type="entry name" value="HIT"/>
    <property type="match status" value="1"/>
</dbReference>
<dbReference type="PANTHER" id="PTHR46981:SF1">
    <property type="entry name" value="BIS(5'-ADENOSYL)-TRIPHOSPHATASE"/>
    <property type="match status" value="1"/>
</dbReference>
<dbReference type="PANTHER" id="PTHR46981">
    <property type="entry name" value="BIS(5'-ADENOSYL)-TRIPHOSPHATASE"/>
    <property type="match status" value="1"/>
</dbReference>
<evidence type="ECO:0000256" key="2">
    <source>
        <dbReference type="ARBA" id="ARBA00022741"/>
    </source>
</evidence>
<proteinExistence type="predicted"/>
<dbReference type="GO" id="GO:0015964">
    <property type="term" value="P:diadenosine triphosphate catabolic process"/>
    <property type="evidence" value="ECO:0007669"/>
    <property type="project" value="TreeGrafter"/>
</dbReference>
<keyword evidence="2 5" id="KW-0547">Nucleotide-binding</keyword>
<dbReference type="InterPro" id="IPR036265">
    <property type="entry name" value="HIT-like_sf"/>
</dbReference>
<keyword evidence="3 5" id="KW-0378">Hydrolase</keyword>
<dbReference type="InterPro" id="IPR039383">
    <property type="entry name" value="FHIT"/>
</dbReference>
<dbReference type="CDD" id="cd01275">
    <property type="entry name" value="FHIT"/>
    <property type="match status" value="1"/>
</dbReference>
<dbReference type="InterPro" id="IPR011146">
    <property type="entry name" value="HIT-like"/>
</dbReference>
<dbReference type="GO" id="GO:0072332">
    <property type="term" value="P:intrinsic apoptotic signaling pathway by p53 class mediator"/>
    <property type="evidence" value="ECO:0007669"/>
    <property type="project" value="TreeGrafter"/>
</dbReference>
<dbReference type="InterPro" id="IPR052677">
    <property type="entry name" value="Dinucleoside_ppp_hydrolase"/>
</dbReference>